<keyword evidence="2" id="KW-0812">Transmembrane</keyword>
<feature type="transmembrane region" description="Helical" evidence="2">
    <location>
        <begin position="12"/>
        <end position="34"/>
    </location>
</feature>
<keyword evidence="2" id="KW-0472">Membrane</keyword>
<dbReference type="EMBL" id="JAENIO010000015">
    <property type="protein sequence ID" value="MBK1833914.1"/>
    <property type="molecule type" value="Genomic_DNA"/>
</dbReference>
<evidence type="ECO:0000313" key="3">
    <source>
        <dbReference type="EMBL" id="MBK1833914.1"/>
    </source>
</evidence>
<organism evidence="3 4">
    <name type="scientific">Roseibacillus ishigakijimensis</name>
    <dbReference type="NCBI Taxonomy" id="454146"/>
    <lineage>
        <taxon>Bacteria</taxon>
        <taxon>Pseudomonadati</taxon>
        <taxon>Verrucomicrobiota</taxon>
        <taxon>Verrucomicrobiia</taxon>
        <taxon>Verrucomicrobiales</taxon>
        <taxon>Verrucomicrobiaceae</taxon>
        <taxon>Roseibacillus</taxon>
    </lineage>
</organism>
<evidence type="ECO:0000313" key="4">
    <source>
        <dbReference type="Proteomes" id="UP000604083"/>
    </source>
</evidence>
<comment type="caution">
    <text evidence="3">The sequence shown here is derived from an EMBL/GenBank/DDBJ whole genome shotgun (WGS) entry which is preliminary data.</text>
</comment>
<dbReference type="Proteomes" id="UP000604083">
    <property type="component" value="Unassembled WGS sequence"/>
</dbReference>
<keyword evidence="2" id="KW-1133">Transmembrane helix</keyword>
<evidence type="ECO:0008006" key="5">
    <source>
        <dbReference type="Google" id="ProtNLM"/>
    </source>
</evidence>
<evidence type="ECO:0000256" key="2">
    <source>
        <dbReference type="SAM" id="Phobius"/>
    </source>
</evidence>
<protein>
    <recommendedName>
        <fullName evidence="5">Lipopolysaccharide assembly protein A domain-containing protein</fullName>
    </recommendedName>
</protein>
<dbReference type="AlphaFoldDB" id="A0A934VKR2"/>
<evidence type="ECO:0000256" key="1">
    <source>
        <dbReference type="SAM" id="MobiDB-lite"/>
    </source>
</evidence>
<dbReference type="RefSeq" id="WP_200391349.1">
    <property type="nucleotide sequence ID" value="NZ_JAENIO010000015.1"/>
</dbReference>
<gene>
    <name evidence="3" type="ORF">JIN78_07575</name>
</gene>
<feature type="region of interest" description="Disordered" evidence="1">
    <location>
        <begin position="75"/>
        <end position="95"/>
    </location>
</feature>
<keyword evidence="4" id="KW-1185">Reference proteome</keyword>
<name>A0A934VKR2_9BACT</name>
<reference evidence="3" key="1">
    <citation type="submission" date="2021-01" db="EMBL/GenBank/DDBJ databases">
        <title>Modified the classification status of verrucomicrobia.</title>
        <authorList>
            <person name="Feng X."/>
        </authorList>
    </citation>
    <scope>NUCLEOTIDE SEQUENCE</scope>
    <source>
        <strain evidence="3">KCTC 12986</strain>
    </source>
</reference>
<proteinExistence type="predicted"/>
<accession>A0A934VKR2</accession>
<sequence>MDAAAHFLTQLALWNFLLGSLCFLFGLLMGCWIWRGYRRRWLECQAELQACEEALAKVAPAEPGKGEEAAILVSAKKEENETAEKKAPGRGKSPE</sequence>